<dbReference type="GO" id="GO:0052621">
    <property type="term" value="F:diguanylate cyclase activity"/>
    <property type="evidence" value="ECO:0007669"/>
    <property type="project" value="UniProtKB-EC"/>
</dbReference>
<evidence type="ECO:0000259" key="6">
    <source>
        <dbReference type="PROSITE" id="PS50887"/>
    </source>
</evidence>
<name>A0ABY5LKC9_9VIBR</name>
<dbReference type="SUPFAM" id="SSF55073">
    <property type="entry name" value="Nucleotide cyclase"/>
    <property type="match status" value="1"/>
</dbReference>
<dbReference type="PROSITE" id="PS50887">
    <property type="entry name" value="GGDEF"/>
    <property type="match status" value="1"/>
</dbReference>
<dbReference type="Proteomes" id="UP001058602">
    <property type="component" value="Chromosome 2"/>
</dbReference>
<comment type="catalytic activity">
    <reaction evidence="2">
        <text>2 GTP = 3',3'-c-di-GMP + 2 diphosphate</text>
        <dbReference type="Rhea" id="RHEA:24898"/>
        <dbReference type="ChEBI" id="CHEBI:33019"/>
        <dbReference type="ChEBI" id="CHEBI:37565"/>
        <dbReference type="ChEBI" id="CHEBI:58805"/>
        <dbReference type="EC" id="2.7.7.65"/>
    </reaction>
</comment>
<dbReference type="EMBL" id="CP102097">
    <property type="protein sequence ID" value="UUM32548.1"/>
    <property type="molecule type" value="Genomic_DNA"/>
</dbReference>
<dbReference type="Gene3D" id="3.30.70.270">
    <property type="match status" value="1"/>
</dbReference>
<dbReference type="Pfam" id="PF00072">
    <property type="entry name" value="Response_reg"/>
    <property type="match status" value="1"/>
</dbReference>
<dbReference type="InterPro" id="IPR043128">
    <property type="entry name" value="Rev_trsase/Diguanyl_cyclase"/>
</dbReference>
<dbReference type="SMART" id="SM00448">
    <property type="entry name" value="REC"/>
    <property type="match status" value="1"/>
</dbReference>
<evidence type="ECO:0000256" key="4">
    <source>
        <dbReference type="SAM" id="Coils"/>
    </source>
</evidence>
<keyword evidence="8" id="KW-1185">Reference proteome</keyword>
<evidence type="ECO:0000256" key="2">
    <source>
        <dbReference type="ARBA" id="ARBA00034247"/>
    </source>
</evidence>
<evidence type="ECO:0000256" key="1">
    <source>
        <dbReference type="ARBA" id="ARBA00012528"/>
    </source>
</evidence>
<proteinExistence type="predicted"/>
<evidence type="ECO:0000313" key="7">
    <source>
        <dbReference type="EMBL" id="UUM32548.1"/>
    </source>
</evidence>
<gene>
    <name evidence="7" type="ORF">NP165_13320</name>
</gene>
<evidence type="ECO:0000313" key="8">
    <source>
        <dbReference type="Proteomes" id="UP001058602"/>
    </source>
</evidence>
<dbReference type="InterPro" id="IPR011006">
    <property type="entry name" value="CheY-like_superfamily"/>
</dbReference>
<dbReference type="PROSITE" id="PS50110">
    <property type="entry name" value="RESPONSE_REGULATORY"/>
    <property type="match status" value="1"/>
</dbReference>
<dbReference type="PANTHER" id="PTHR45138:SF9">
    <property type="entry name" value="DIGUANYLATE CYCLASE DGCM-RELATED"/>
    <property type="match status" value="1"/>
</dbReference>
<dbReference type="InterPro" id="IPR029787">
    <property type="entry name" value="Nucleotide_cyclase"/>
</dbReference>
<keyword evidence="3" id="KW-0597">Phosphoprotein</keyword>
<dbReference type="InterPro" id="IPR001789">
    <property type="entry name" value="Sig_transdc_resp-reg_receiver"/>
</dbReference>
<accession>A0ABY5LKC9</accession>
<dbReference type="EC" id="2.7.7.65" evidence="1"/>
<dbReference type="NCBIfam" id="TIGR00254">
    <property type="entry name" value="GGDEF"/>
    <property type="match status" value="1"/>
</dbReference>
<feature type="domain" description="Response regulatory" evidence="5">
    <location>
        <begin position="11"/>
        <end position="126"/>
    </location>
</feature>
<protein>
    <recommendedName>
        <fullName evidence="1">diguanylate cyclase</fullName>
        <ecNumber evidence="1">2.7.7.65</ecNumber>
    </recommendedName>
</protein>
<dbReference type="PANTHER" id="PTHR45138">
    <property type="entry name" value="REGULATORY COMPONENTS OF SENSORY TRANSDUCTION SYSTEM"/>
    <property type="match status" value="1"/>
</dbReference>
<feature type="modified residue" description="4-aspartylphosphate" evidence="3">
    <location>
        <position position="60"/>
    </location>
</feature>
<keyword evidence="7" id="KW-0808">Transferase</keyword>
<keyword evidence="4" id="KW-0175">Coiled coil</keyword>
<dbReference type="InterPro" id="IPR000160">
    <property type="entry name" value="GGDEF_dom"/>
</dbReference>
<dbReference type="SMART" id="SM00267">
    <property type="entry name" value="GGDEF"/>
    <property type="match status" value="1"/>
</dbReference>
<dbReference type="SUPFAM" id="SSF52172">
    <property type="entry name" value="CheY-like"/>
    <property type="match status" value="1"/>
</dbReference>
<dbReference type="Gene3D" id="3.40.50.2300">
    <property type="match status" value="1"/>
</dbReference>
<keyword evidence="7" id="KW-0548">Nucleotidyltransferase</keyword>
<feature type="coiled-coil region" evidence="4">
    <location>
        <begin position="128"/>
        <end position="155"/>
    </location>
</feature>
<dbReference type="CDD" id="cd01949">
    <property type="entry name" value="GGDEF"/>
    <property type="match status" value="1"/>
</dbReference>
<dbReference type="InterPro" id="IPR050469">
    <property type="entry name" value="Diguanylate_Cyclase"/>
</dbReference>
<organism evidence="7 8">
    <name type="scientific">Vibrio japonicus</name>
    <dbReference type="NCBI Taxonomy" id="1824638"/>
    <lineage>
        <taxon>Bacteria</taxon>
        <taxon>Pseudomonadati</taxon>
        <taxon>Pseudomonadota</taxon>
        <taxon>Gammaproteobacteria</taxon>
        <taxon>Vibrionales</taxon>
        <taxon>Vibrionaceae</taxon>
        <taxon>Vibrio</taxon>
    </lineage>
</organism>
<evidence type="ECO:0000259" key="5">
    <source>
        <dbReference type="PROSITE" id="PS50110"/>
    </source>
</evidence>
<feature type="domain" description="GGDEF" evidence="6">
    <location>
        <begin position="183"/>
        <end position="320"/>
    </location>
</feature>
<dbReference type="Pfam" id="PF00990">
    <property type="entry name" value="GGDEF"/>
    <property type="match status" value="1"/>
</dbReference>
<evidence type="ECO:0000256" key="3">
    <source>
        <dbReference type="PROSITE-ProRule" id="PRU00169"/>
    </source>
</evidence>
<reference evidence="7" key="1">
    <citation type="submission" date="2022-07" db="EMBL/GenBank/DDBJ databases">
        <title>Complete genome of Vibrio japonicus strain JCM 31412T and phylogenomic assessment of the Nereis clade of the genus Vibrio.</title>
        <authorList>
            <person name="Shlafstein M.D."/>
            <person name="Emsley S.A."/>
            <person name="Ushijima B."/>
            <person name="Videau P."/>
            <person name="Saw J.H."/>
        </authorList>
    </citation>
    <scope>NUCLEOTIDE SEQUENCE</scope>
    <source>
        <strain evidence="7">JCM 31412</strain>
    </source>
</reference>
<sequence>MMIQGSIGLMRILLVDDVQSERMYLAVRLKQLGHTVAMAKSGIEALEIYPEFEPDVVLLDISMPEMDGFEVSKKIRQTYSEWVPIIFLSSYDEPSIIATAIEAGGDDYLIKPVDKIVLDSKLMAMQRIAAMRRALEQKTAELAIANKELERLAQEDGLTKVKNRRFIDMKLREMIATYGRLQLPMSVIMLDVDKFKLFNDSYGHVEGDKCLIAIARMLSELFSRRGEVVGRFGGEEFVVLSTHQTKEQLIRDAERIKSCLESLRIVHDFSDVSNLVTVSQGLLHFKPSDNEVTDKVYQCVDKALYHAKLLGRNRYYLADE</sequence>